<dbReference type="RefSeq" id="WP_126611384.1">
    <property type="nucleotide sequence ID" value="NZ_JBHUCY010000008.1"/>
</dbReference>
<evidence type="ECO:0000256" key="1">
    <source>
        <dbReference type="ARBA" id="ARBA00008635"/>
    </source>
</evidence>
<dbReference type="Proteomes" id="UP000277007">
    <property type="component" value="Unassembled WGS sequence"/>
</dbReference>
<reference evidence="4 5" key="1">
    <citation type="submission" date="2018-12" db="EMBL/GenBank/DDBJ databases">
        <authorList>
            <person name="Yang Y."/>
        </authorList>
    </citation>
    <scope>NUCLEOTIDE SEQUENCE [LARGE SCALE GENOMIC DNA]</scope>
    <source>
        <strain evidence="4 5">L-25-5w-1</strain>
    </source>
</reference>
<dbReference type="EMBL" id="RXMA01000001">
    <property type="protein sequence ID" value="RTR24445.1"/>
    <property type="molecule type" value="Genomic_DNA"/>
</dbReference>
<dbReference type="PANTHER" id="PTHR37302">
    <property type="entry name" value="SLR1116 PROTEIN"/>
    <property type="match status" value="1"/>
</dbReference>
<evidence type="ECO:0000256" key="3">
    <source>
        <dbReference type="PIRSR" id="PIRSR607837-1"/>
    </source>
</evidence>
<sequence length="186" mass="21239">MDRSTSGNTATAVPSRASALETLRMLVRYKAWANDLTFTGVQALPDGEATRQRPTRFGNMVHTLNHVFVVDDIFRHHLEGRKHGYTARNTEETPPLDTLWRAVQEMDRWYIDQVDSWTETDLAALIRFTFVGGGDGAMTREEIVLHVVNHGTYHRGFVGDMMYQVPAMPASNDLPVFLRDVYRKDR</sequence>
<evidence type="ECO:0000256" key="2">
    <source>
        <dbReference type="ARBA" id="ARBA00022723"/>
    </source>
</evidence>
<dbReference type="AlphaFoldDB" id="A0A3S0K890"/>
<feature type="binding site" evidence="3">
    <location>
        <position position="66"/>
    </location>
    <ligand>
        <name>a divalent metal cation</name>
        <dbReference type="ChEBI" id="CHEBI:60240"/>
    </ligand>
</feature>
<keyword evidence="2 3" id="KW-0479">Metal-binding</keyword>
<dbReference type="Pfam" id="PF05163">
    <property type="entry name" value="DinB"/>
    <property type="match status" value="1"/>
</dbReference>
<gene>
    <name evidence="4" type="ORF">EJ903_01380</name>
</gene>
<keyword evidence="5" id="KW-1185">Reference proteome</keyword>
<dbReference type="Gene3D" id="1.20.120.450">
    <property type="entry name" value="dinb family like domain"/>
    <property type="match status" value="1"/>
</dbReference>
<name>A0A3S0K890_9PROT</name>
<evidence type="ECO:0000313" key="4">
    <source>
        <dbReference type="EMBL" id="RTR24445.1"/>
    </source>
</evidence>
<dbReference type="OrthoDB" id="9807509at2"/>
<feature type="binding site" evidence="3">
    <location>
        <position position="150"/>
    </location>
    <ligand>
        <name>a divalent metal cation</name>
        <dbReference type="ChEBI" id="CHEBI:60240"/>
    </ligand>
</feature>
<feature type="binding site" evidence="3">
    <location>
        <position position="154"/>
    </location>
    <ligand>
        <name>a divalent metal cation</name>
        <dbReference type="ChEBI" id="CHEBI:60240"/>
    </ligand>
</feature>
<accession>A0A3S0K890</accession>
<protein>
    <submittedName>
        <fullName evidence="4">Damage-inducible protein DinB</fullName>
    </submittedName>
</protein>
<dbReference type="InterPro" id="IPR034660">
    <property type="entry name" value="DinB/YfiT-like"/>
</dbReference>
<organism evidence="4 5">
    <name type="scientific">Azospirillum griseum</name>
    <dbReference type="NCBI Taxonomy" id="2496639"/>
    <lineage>
        <taxon>Bacteria</taxon>
        <taxon>Pseudomonadati</taxon>
        <taxon>Pseudomonadota</taxon>
        <taxon>Alphaproteobacteria</taxon>
        <taxon>Rhodospirillales</taxon>
        <taxon>Azospirillaceae</taxon>
        <taxon>Azospirillum</taxon>
    </lineage>
</organism>
<dbReference type="PANTHER" id="PTHR37302:SF1">
    <property type="entry name" value="PROTEIN DINB"/>
    <property type="match status" value="1"/>
</dbReference>
<dbReference type="GO" id="GO:0046872">
    <property type="term" value="F:metal ion binding"/>
    <property type="evidence" value="ECO:0007669"/>
    <property type="project" value="UniProtKB-KW"/>
</dbReference>
<proteinExistence type="inferred from homology"/>
<dbReference type="SUPFAM" id="SSF109854">
    <property type="entry name" value="DinB/YfiT-like putative metalloenzymes"/>
    <property type="match status" value="1"/>
</dbReference>
<comment type="similarity">
    <text evidence="1">Belongs to the DinB family.</text>
</comment>
<evidence type="ECO:0000313" key="5">
    <source>
        <dbReference type="Proteomes" id="UP000277007"/>
    </source>
</evidence>
<comment type="caution">
    <text evidence="4">The sequence shown here is derived from an EMBL/GenBank/DDBJ whole genome shotgun (WGS) entry which is preliminary data.</text>
</comment>
<dbReference type="InterPro" id="IPR007837">
    <property type="entry name" value="DinB"/>
</dbReference>